<evidence type="ECO:0000256" key="1">
    <source>
        <dbReference type="ARBA" id="ARBA00007553"/>
    </source>
</evidence>
<dbReference type="InterPro" id="IPR006619">
    <property type="entry name" value="PGRP_domain_met/bac"/>
</dbReference>
<dbReference type="InterPro" id="IPR002502">
    <property type="entry name" value="Amidase_domain"/>
</dbReference>
<feature type="domain" description="Peptidoglycan recognition protein family" evidence="3">
    <location>
        <begin position="1"/>
        <end position="129"/>
    </location>
</feature>
<dbReference type="GO" id="GO:0009253">
    <property type="term" value="P:peptidoglycan catabolic process"/>
    <property type="evidence" value="ECO:0007669"/>
    <property type="project" value="InterPro"/>
</dbReference>
<reference evidence="4" key="1">
    <citation type="journal article" date="2014" name="Int. J. Syst. Evol. Microbiol.">
        <title>Complete genome sequence of Corynebacterium casei LMG S-19264T (=DSM 44701T), isolated from a smear-ripened cheese.</title>
        <authorList>
            <consortium name="US DOE Joint Genome Institute (JGI-PGF)"/>
            <person name="Walter F."/>
            <person name="Albersmeier A."/>
            <person name="Kalinowski J."/>
            <person name="Ruckert C."/>
        </authorList>
    </citation>
    <scope>NUCLEOTIDE SEQUENCE</scope>
    <source>
        <strain evidence="4">CGMCC 1.15762</strain>
    </source>
</reference>
<comment type="similarity">
    <text evidence="1">Belongs to the N-acetylmuramoyl-L-alanine amidase 2 family.</text>
</comment>
<dbReference type="EMBL" id="BMJV01000001">
    <property type="protein sequence ID" value="GGG59679.1"/>
    <property type="molecule type" value="Genomic_DNA"/>
</dbReference>
<dbReference type="Gene3D" id="3.40.80.10">
    <property type="entry name" value="Peptidoglycan recognition protein-like"/>
    <property type="match status" value="1"/>
</dbReference>
<dbReference type="AlphaFoldDB" id="A0A8J3EFG9"/>
<evidence type="ECO:0000259" key="3">
    <source>
        <dbReference type="SMART" id="SM00701"/>
    </source>
</evidence>
<dbReference type="PANTHER" id="PTHR11022:SF41">
    <property type="entry name" value="PEPTIDOGLYCAN-RECOGNITION PROTEIN LC-RELATED"/>
    <property type="match status" value="1"/>
</dbReference>
<dbReference type="Pfam" id="PF01510">
    <property type="entry name" value="Amidase_2"/>
    <property type="match status" value="1"/>
</dbReference>
<dbReference type="CDD" id="cd06583">
    <property type="entry name" value="PGRP"/>
    <property type="match status" value="1"/>
</dbReference>
<dbReference type="RefSeq" id="WP_188787953.1">
    <property type="nucleotide sequence ID" value="NZ_BMJV01000001.1"/>
</dbReference>
<evidence type="ECO:0000313" key="4">
    <source>
        <dbReference type="EMBL" id="GGG59679.1"/>
    </source>
</evidence>
<name>A0A8J3EFG9_9RHOB</name>
<organism evidence="4 5">
    <name type="scientific">Salipiger pallidus</name>
    <dbReference type="NCBI Taxonomy" id="1775170"/>
    <lineage>
        <taxon>Bacteria</taxon>
        <taxon>Pseudomonadati</taxon>
        <taxon>Pseudomonadota</taxon>
        <taxon>Alphaproteobacteria</taxon>
        <taxon>Rhodobacterales</taxon>
        <taxon>Roseobacteraceae</taxon>
        <taxon>Salipiger</taxon>
    </lineage>
</organism>
<dbReference type="SMART" id="SM00701">
    <property type="entry name" value="PGRP"/>
    <property type="match status" value="1"/>
</dbReference>
<reference evidence="4" key="2">
    <citation type="submission" date="2020-09" db="EMBL/GenBank/DDBJ databases">
        <authorList>
            <person name="Sun Q."/>
            <person name="Zhou Y."/>
        </authorList>
    </citation>
    <scope>NUCLEOTIDE SEQUENCE</scope>
    <source>
        <strain evidence="4">CGMCC 1.15762</strain>
    </source>
</reference>
<dbReference type="SMART" id="SM00644">
    <property type="entry name" value="Ami_2"/>
    <property type="match status" value="1"/>
</dbReference>
<proteinExistence type="inferred from homology"/>
<dbReference type="Proteomes" id="UP000617145">
    <property type="component" value="Unassembled WGS sequence"/>
</dbReference>
<dbReference type="InterPro" id="IPR036505">
    <property type="entry name" value="Amidase/PGRP_sf"/>
</dbReference>
<protein>
    <submittedName>
        <fullName evidence="4">N-acetylmuramoyl-L-alanine amidase</fullName>
    </submittedName>
</protein>
<accession>A0A8J3EFG9</accession>
<sequence length="180" mass="18882">MRTITEIIVHCSATHPGWLAAAPLAAKIRAIRSWHVDGNGWNDIGYHYLVDRDGAVAAGRPVETPGAHVIGHNADTIGVCLLGGHGSAETDAFSDHFTVEQGGALTALLEQLQAAHGPGLKISGHNQYAAKACPGFSVPAWLGARQGQPIAATDPATEVTRYRWRLAEIRDLAGAALKGA</sequence>
<feature type="domain" description="N-acetylmuramoyl-L-alanine amidase" evidence="2">
    <location>
        <begin position="1"/>
        <end position="135"/>
    </location>
</feature>
<dbReference type="PANTHER" id="PTHR11022">
    <property type="entry name" value="PEPTIDOGLYCAN RECOGNITION PROTEIN"/>
    <property type="match status" value="1"/>
</dbReference>
<dbReference type="InterPro" id="IPR015510">
    <property type="entry name" value="PGRP"/>
</dbReference>
<dbReference type="SUPFAM" id="SSF55846">
    <property type="entry name" value="N-acetylmuramoyl-L-alanine amidase-like"/>
    <property type="match status" value="1"/>
</dbReference>
<keyword evidence="5" id="KW-1185">Reference proteome</keyword>
<evidence type="ECO:0000313" key="5">
    <source>
        <dbReference type="Proteomes" id="UP000617145"/>
    </source>
</evidence>
<comment type="caution">
    <text evidence="4">The sequence shown here is derived from an EMBL/GenBank/DDBJ whole genome shotgun (WGS) entry which is preliminary data.</text>
</comment>
<dbReference type="GO" id="GO:0008745">
    <property type="term" value="F:N-acetylmuramoyl-L-alanine amidase activity"/>
    <property type="evidence" value="ECO:0007669"/>
    <property type="project" value="InterPro"/>
</dbReference>
<dbReference type="GO" id="GO:0008270">
    <property type="term" value="F:zinc ion binding"/>
    <property type="evidence" value="ECO:0007669"/>
    <property type="project" value="InterPro"/>
</dbReference>
<evidence type="ECO:0000259" key="2">
    <source>
        <dbReference type="SMART" id="SM00644"/>
    </source>
</evidence>
<gene>
    <name evidence="4" type="ORF">GCM10011415_01980</name>
</gene>